<gene>
    <name evidence="1" type="primary">GCN1_2</name>
    <name evidence="1" type="ORF">FBU59_004492</name>
</gene>
<name>A0ACC1J597_9FUNG</name>
<evidence type="ECO:0000313" key="2">
    <source>
        <dbReference type="Proteomes" id="UP001150603"/>
    </source>
</evidence>
<proteinExistence type="predicted"/>
<evidence type="ECO:0000313" key="1">
    <source>
        <dbReference type="EMBL" id="KAJ1938265.1"/>
    </source>
</evidence>
<reference evidence="1" key="1">
    <citation type="submission" date="2022-07" db="EMBL/GenBank/DDBJ databases">
        <title>Phylogenomic reconstructions and comparative analyses of Kickxellomycotina fungi.</title>
        <authorList>
            <person name="Reynolds N.K."/>
            <person name="Stajich J.E."/>
            <person name="Barry K."/>
            <person name="Grigoriev I.V."/>
            <person name="Crous P."/>
            <person name="Smith M.E."/>
        </authorList>
    </citation>
    <scope>NUCLEOTIDE SEQUENCE</scope>
    <source>
        <strain evidence="1">NRRL 5244</strain>
    </source>
</reference>
<feature type="non-terminal residue" evidence="1">
    <location>
        <position position="585"/>
    </location>
</feature>
<organism evidence="1 2">
    <name type="scientific">Linderina macrospora</name>
    <dbReference type="NCBI Taxonomy" id="4868"/>
    <lineage>
        <taxon>Eukaryota</taxon>
        <taxon>Fungi</taxon>
        <taxon>Fungi incertae sedis</taxon>
        <taxon>Zoopagomycota</taxon>
        <taxon>Kickxellomycotina</taxon>
        <taxon>Kickxellomycetes</taxon>
        <taxon>Kickxellales</taxon>
        <taxon>Kickxellaceae</taxon>
        <taxon>Linderina</taxon>
    </lineage>
</organism>
<sequence length="585" mass="62863">MAYCAPKQLSVSLPTIVPRIIEVLTDTHHQVAAAAREALLRFGEVIHNPEIQELVPVLLGALDDPANKTDSALRTLLYTAFIHYIDAPSLALVIPIIQRGMRARMASTKRNASQIMGSMATLTDPKDLVPYLDSLVPLLRGVLVDPVPETRATSAKALGSLVQKLGETQFPTLVADLVKVLKSDASGVDRAGAAQGLSEVLSGIGMERLEGLVPEILANCNSTRVPVREGFMMLLIYLPVTFGEEFQKFLPQVIPPVLSGLSDENEQVRDASLRAGRILVMSYSKTAVDQLLPELLAGVQHESWRIRHSSIELLGEFLFRVAGISGKQAEKEREEARAQFFAVQEGGEDEDGEGAGENAGEGAGEGDMGSDDEDEEDEMAISSNLRNILNDNLGADRCNSVLASLYVARSDVSAMVRQAAFSVWKSIVSHTPRTLRECLPKIMDIVLSGLSADQYERRTTAARTLGDLVRKLGESIMAEIVPILERALADQTSGAAGGVRHGVFIGLSEILQSAGKSYIDVYADAMVPLVRRGLCDEDAMVREAAASAFDSLQQAVGPSVIDSVVPPLLTALTMQQGGEDAAKDA</sequence>
<keyword evidence="2" id="KW-1185">Reference proteome</keyword>
<dbReference type="Proteomes" id="UP001150603">
    <property type="component" value="Unassembled WGS sequence"/>
</dbReference>
<comment type="caution">
    <text evidence="1">The sequence shown here is derived from an EMBL/GenBank/DDBJ whole genome shotgun (WGS) entry which is preliminary data.</text>
</comment>
<protein>
    <submittedName>
        <fullName evidence="1">Translational activator of GCN4</fullName>
    </submittedName>
</protein>
<accession>A0ACC1J597</accession>
<dbReference type="EMBL" id="JANBPW010003235">
    <property type="protein sequence ID" value="KAJ1938265.1"/>
    <property type="molecule type" value="Genomic_DNA"/>
</dbReference>